<protein>
    <recommendedName>
        <fullName evidence="1">Response receiver domain-containing protein</fullName>
    </recommendedName>
</protein>
<comment type="caution">
    <text evidence="2">The sequence shown here is derived from an EMBL/GenBank/DDBJ whole genome shotgun (WGS) entry which is preliminary data.</text>
</comment>
<gene>
    <name evidence="2" type="ORF">C823_03731</name>
</gene>
<accession>N2A448</accession>
<reference evidence="2 3" key="1">
    <citation type="journal article" date="2014" name="Genome Announc.">
        <title>Draft genome sequences of the altered schaedler flora, a defined bacterial community from gnotobiotic mice.</title>
        <authorList>
            <person name="Wannemuehler M.J."/>
            <person name="Overstreet A.M."/>
            <person name="Ward D.V."/>
            <person name="Phillips G.J."/>
        </authorList>
    </citation>
    <scope>NUCLEOTIDE SEQUENCE [LARGE SCALE GENOMIC DNA]</scope>
    <source>
        <strain evidence="2 3">ASF492</strain>
    </source>
</reference>
<evidence type="ECO:0000313" key="3">
    <source>
        <dbReference type="Proteomes" id="UP000012589"/>
    </source>
</evidence>
<evidence type="ECO:0000259" key="1">
    <source>
        <dbReference type="Pfam" id="PF19192"/>
    </source>
</evidence>
<dbReference type="Pfam" id="PF19192">
    <property type="entry name" value="Response_reg_2"/>
    <property type="match status" value="1"/>
</dbReference>
<evidence type="ECO:0000313" key="2">
    <source>
        <dbReference type="EMBL" id="EMZ22961.1"/>
    </source>
</evidence>
<dbReference type="STRING" id="1235802.C823_03731"/>
<organism evidence="2 3">
    <name type="scientific">Eubacterium plexicaudatum ASF492</name>
    <dbReference type="NCBI Taxonomy" id="1235802"/>
    <lineage>
        <taxon>Bacteria</taxon>
        <taxon>Bacillati</taxon>
        <taxon>Bacillota</taxon>
        <taxon>Clostridia</taxon>
        <taxon>Eubacteriales</taxon>
        <taxon>Eubacteriaceae</taxon>
        <taxon>Eubacterium</taxon>
    </lineage>
</organism>
<dbReference type="AlphaFoldDB" id="N2A448"/>
<dbReference type="HOGENOM" id="CLU_435303_0_0_9"/>
<feature type="domain" description="Response receiver" evidence="1">
    <location>
        <begin position="17"/>
        <end position="155"/>
    </location>
</feature>
<dbReference type="Proteomes" id="UP000012589">
    <property type="component" value="Unassembled WGS sequence"/>
</dbReference>
<dbReference type="InterPro" id="IPR043834">
    <property type="entry name" value="REC"/>
</dbReference>
<dbReference type="EMBL" id="AQFT01000114">
    <property type="protein sequence ID" value="EMZ22961.1"/>
    <property type="molecule type" value="Genomic_DNA"/>
</dbReference>
<sequence>MIKTHMSEMEAILREYLSHITYIDDDFKIAWEEEDQEDVKRPGRSGAYVQKEANEENTEEITKQDSLWNFCLFMQKRYPDISLIPVPYFQGITEKALKNYIDSAKLLVIDWELESGAAKTAIDIIKESNFKNLFKLCVIYTSNLSQAQEDFYKNMGYKEEQIKTGGEGNKTYIYVRDHANLFMLCEKRQFNFDDIIREFTGLFLKEIGYFSISFIEMFSRLEKQIPRYLNDFKEPFDSLLLLQAISDRMPFVDLNYELDNMIMNTLRDDIHLNGNVLEKICDQKMKDIQSLLDQGNYEDLNGRILGGIDRICDSIKGCAKAKNILKKIQFSEYKQILLTAISDKEQPYISIQEAAVKLTDRYLDIEFEDGIAQAGEWNPAQKEALRKEYKKLKSKEIKKKMTDAIPVFLIMLLEPEKEWNQTLRKLIFMLKICKYTESEIELKDIFRDCHTPDKDGNMELKRIGKKNRDWKLTYNKVKQGDVFFRYAKDRSTQVEECYLCIMPKCHMLRPDKIDGKLQLIKGMVKDAKSGRVLRENEHLTLLPNPRMENQTLFVTWQFYNVFSMDLEYLDSETYGGLYREYRLDDDYVRQIMGEFNAFYAKVGVEEIFAKNNIIFPGILAREGMSPNV</sequence>
<proteinExistence type="predicted"/>
<keyword evidence="3" id="KW-1185">Reference proteome</keyword>
<name>N2A448_9FIRM</name>
<dbReference type="PATRIC" id="fig|1235802.3.peg.3936"/>